<feature type="compositionally biased region" description="Low complexity" evidence="1">
    <location>
        <begin position="664"/>
        <end position="679"/>
    </location>
</feature>
<feature type="compositionally biased region" description="Gly residues" evidence="1">
    <location>
        <begin position="522"/>
        <end position="532"/>
    </location>
</feature>
<evidence type="ECO:0000313" key="3">
    <source>
        <dbReference type="Proteomes" id="UP000075714"/>
    </source>
</evidence>
<feature type="compositionally biased region" description="Basic and acidic residues" evidence="1">
    <location>
        <begin position="419"/>
        <end position="433"/>
    </location>
</feature>
<protein>
    <submittedName>
        <fullName evidence="2">Uncharacterized protein</fullName>
    </submittedName>
</protein>
<evidence type="ECO:0000313" key="2">
    <source>
        <dbReference type="EMBL" id="KXZ49680.1"/>
    </source>
</evidence>
<feature type="compositionally biased region" description="Basic and acidic residues" evidence="1">
    <location>
        <begin position="31"/>
        <end position="40"/>
    </location>
</feature>
<feature type="compositionally biased region" description="Acidic residues" evidence="1">
    <location>
        <begin position="499"/>
        <end position="514"/>
    </location>
</feature>
<feature type="compositionally biased region" description="Low complexity" evidence="1">
    <location>
        <begin position="437"/>
        <end position="466"/>
    </location>
</feature>
<organism evidence="2 3">
    <name type="scientific">Gonium pectorale</name>
    <name type="common">Green alga</name>
    <dbReference type="NCBI Taxonomy" id="33097"/>
    <lineage>
        <taxon>Eukaryota</taxon>
        <taxon>Viridiplantae</taxon>
        <taxon>Chlorophyta</taxon>
        <taxon>core chlorophytes</taxon>
        <taxon>Chlorophyceae</taxon>
        <taxon>CS clade</taxon>
        <taxon>Chlamydomonadales</taxon>
        <taxon>Volvocaceae</taxon>
        <taxon>Gonium</taxon>
    </lineage>
</organism>
<accession>A0A150GJM5</accession>
<comment type="caution">
    <text evidence="2">The sequence shown here is derived from an EMBL/GenBank/DDBJ whole genome shotgun (WGS) entry which is preliminary data.</text>
</comment>
<gene>
    <name evidence="2" type="ORF">GPECTOR_20g537</name>
</gene>
<feature type="compositionally biased region" description="Acidic residues" evidence="1">
    <location>
        <begin position="576"/>
        <end position="588"/>
    </location>
</feature>
<dbReference type="Proteomes" id="UP000075714">
    <property type="component" value="Unassembled WGS sequence"/>
</dbReference>
<keyword evidence="3" id="KW-1185">Reference proteome</keyword>
<feature type="compositionally biased region" description="Basic residues" evidence="1">
    <location>
        <begin position="625"/>
        <end position="637"/>
    </location>
</feature>
<feature type="region of interest" description="Disordered" evidence="1">
    <location>
        <begin position="356"/>
        <end position="724"/>
    </location>
</feature>
<proteinExistence type="predicted"/>
<feature type="compositionally biased region" description="Acidic residues" evidence="1">
    <location>
        <begin position="535"/>
        <end position="558"/>
    </location>
</feature>
<feature type="compositionally biased region" description="Low complexity" evidence="1">
    <location>
        <begin position="122"/>
        <end position="134"/>
    </location>
</feature>
<feature type="compositionally biased region" description="Low complexity" evidence="1">
    <location>
        <begin position="244"/>
        <end position="270"/>
    </location>
</feature>
<feature type="compositionally biased region" description="Low complexity" evidence="1">
    <location>
        <begin position="701"/>
        <end position="724"/>
    </location>
</feature>
<dbReference type="STRING" id="33097.A0A150GJM5"/>
<name>A0A150GJM5_GONPE</name>
<feature type="region of interest" description="Disordered" evidence="1">
    <location>
        <begin position="1"/>
        <end position="286"/>
    </location>
</feature>
<sequence length="724" mass="76136">MGAAGAAASEAKAVMAAAAPAQAAAAAVAARVERPAETRERRHQRRKQQGSAEPLETESGRPHAGAEAPQQQQQQSEEQPGQASRKKQRKRQVASGERGVEGRDGPPGPASAPGAAEHRALPTQVEPPVEPQQQQEKKKTKRRQAEQPTLPAPVEPPTEQLQQQQPLGSAEQQEQQEQQEMKKKKRKRKGLQEAEVEAVLNESGRLVAAPPMAQQGPSAQPSGPTMAQAAAPGVGKASHRPADKPAAASVAVAAARAAPASAAPSAALEPSSKRPQPGGGWVPPPGYVSETAILPQLPYEREDGTLVYEALYSQGLIDLRPVAEPRWPELMHNPRRLRRLLREKALWSAHAARFAHLSPRRRSRSQGRRAADDGAAGASRAPRRGTSEGQEGEGQPTSRAAKRQRVAVGGADTAVGGGRIDRPQPAHAPKERGGTGCHAAAAALPGPGGRPTAAAVVATRVPPRSAGPAASLRASGATGWPQGSRAGGGDALEGRESEEGGGVEEDEGGEEELTSSDTGPAGDSGGGSGSGSGWSEDEDEEEESDGAEAGEEEGEEDALPGWGRWAGGRHERLEGMEGEEEEDQEDAAGEQQREQWRRSGKLLRLRGAADGSPPRAAPAGERRLQQKQKQKQAKAKKKDAAPKEQQQQQQQGSKPTPGKRARQLEQQQQQEQPRAQARQGVRQPKQEGKQHGQGRAAKRQPAGPAAKTAGAAPSGSGASKKLRR</sequence>
<evidence type="ECO:0000256" key="1">
    <source>
        <dbReference type="SAM" id="MobiDB-lite"/>
    </source>
</evidence>
<dbReference type="OrthoDB" id="552658at2759"/>
<feature type="compositionally biased region" description="Low complexity" evidence="1">
    <location>
        <begin position="157"/>
        <end position="178"/>
    </location>
</feature>
<feature type="compositionally biased region" description="Low complexity" evidence="1">
    <location>
        <begin position="1"/>
        <end position="30"/>
    </location>
</feature>
<feature type="compositionally biased region" description="Basic residues" evidence="1">
    <location>
        <begin position="358"/>
        <end position="367"/>
    </location>
</feature>
<reference evidence="3" key="1">
    <citation type="journal article" date="2016" name="Nat. Commun.">
        <title>The Gonium pectorale genome demonstrates co-option of cell cycle regulation during the evolution of multicellularity.</title>
        <authorList>
            <person name="Hanschen E.R."/>
            <person name="Marriage T.N."/>
            <person name="Ferris P.J."/>
            <person name="Hamaji T."/>
            <person name="Toyoda A."/>
            <person name="Fujiyama A."/>
            <person name="Neme R."/>
            <person name="Noguchi H."/>
            <person name="Minakuchi Y."/>
            <person name="Suzuki M."/>
            <person name="Kawai-Toyooka H."/>
            <person name="Smith D.R."/>
            <person name="Sparks H."/>
            <person name="Anderson J."/>
            <person name="Bakaric R."/>
            <person name="Luria V."/>
            <person name="Karger A."/>
            <person name="Kirschner M.W."/>
            <person name="Durand P.M."/>
            <person name="Michod R.E."/>
            <person name="Nozaki H."/>
            <person name="Olson B.J."/>
        </authorList>
    </citation>
    <scope>NUCLEOTIDE SEQUENCE [LARGE SCALE GENOMIC DNA]</scope>
    <source>
        <strain evidence="3">NIES-2863</strain>
    </source>
</reference>
<dbReference type="AlphaFoldDB" id="A0A150GJM5"/>
<feature type="compositionally biased region" description="Low complexity" evidence="1">
    <location>
        <begin position="65"/>
        <end position="83"/>
    </location>
</feature>
<feature type="compositionally biased region" description="Polar residues" evidence="1">
    <location>
        <begin position="215"/>
        <end position="225"/>
    </location>
</feature>
<dbReference type="EMBL" id="LSYV01000021">
    <property type="protein sequence ID" value="KXZ49680.1"/>
    <property type="molecule type" value="Genomic_DNA"/>
</dbReference>